<comment type="caution">
    <text evidence="10">The sequence shown here is derived from an EMBL/GenBank/DDBJ whole genome shotgun (WGS) entry which is preliminary data.</text>
</comment>
<feature type="domain" description="Transposase Helix-turn-helix" evidence="9">
    <location>
        <begin position="400"/>
        <end position="450"/>
    </location>
</feature>
<evidence type="ECO:0000259" key="9">
    <source>
        <dbReference type="Pfam" id="PF13613"/>
    </source>
</evidence>
<gene>
    <name evidence="10" type="ORF">V1264_010591</name>
</gene>
<feature type="domain" description="THAP-type" evidence="7">
    <location>
        <begin position="23"/>
        <end position="91"/>
    </location>
</feature>
<keyword evidence="3" id="KW-0863">Zinc-finger</keyword>
<dbReference type="PANTHER" id="PTHR23080:SF141">
    <property type="entry name" value="TRANSPOSASE HELIX-TURN-HELIX DOMAIN-CONTAINING PROTEIN"/>
    <property type="match status" value="1"/>
</dbReference>
<keyword evidence="11" id="KW-1185">Reference proteome</keyword>
<evidence type="ECO:0000256" key="1">
    <source>
        <dbReference type="ARBA" id="ARBA00001968"/>
    </source>
</evidence>
<evidence type="ECO:0000256" key="6">
    <source>
        <dbReference type="SAM" id="MobiDB-lite"/>
    </source>
</evidence>
<dbReference type="Proteomes" id="UP001374579">
    <property type="component" value="Unassembled WGS sequence"/>
</dbReference>
<accession>A0AAN9G0X8</accession>
<evidence type="ECO:0008006" key="12">
    <source>
        <dbReference type="Google" id="ProtNLM"/>
    </source>
</evidence>
<evidence type="ECO:0000256" key="5">
    <source>
        <dbReference type="ARBA" id="ARBA00023125"/>
    </source>
</evidence>
<feature type="domain" description="DDE Tnp4" evidence="8">
    <location>
        <begin position="479"/>
        <end position="637"/>
    </location>
</feature>
<proteinExistence type="predicted"/>
<evidence type="ECO:0000313" key="10">
    <source>
        <dbReference type="EMBL" id="KAK7090844.1"/>
    </source>
</evidence>
<organism evidence="10 11">
    <name type="scientific">Littorina saxatilis</name>
    <dbReference type="NCBI Taxonomy" id="31220"/>
    <lineage>
        <taxon>Eukaryota</taxon>
        <taxon>Metazoa</taxon>
        <taxon>Spiralia</taxon>
        <taxon>Lophotrochozoa</taxon>
        <taxon>Mollusca</taxon>
        <taxon>Gastropoda</taxon>
        <taxon>Caenogastropoda</taxon>
        <taxon>Littorinimorpha</taxon>
        <taxon>Littorinoidea</taxon>
        <taxon>Littorinidae</taxon>
        <taxon>Littorina</taxon>
    </lineage>
</organism>
<evidence type="ECO:0000256" key="4">
    <source>
        <dbReference type="ARBA" id="ARBA00022833"/>
    </source>
</evidence>
<dbReference type="AlphaFoldDB" id="A0AAN9G0X8"/>
<dbReference type="GO" id="GO:0008270">
    <property type="term" value="F:zinc ion binding"/>
    <property type="evidence" value="ECO:0007669"/>
    <property type="project" value="UniProtKB-KW"/>
</dbReference>
<feature type="region of interest" description="Disordered" evidence="6">
    <location>
        <begin position="92"/>
        <end position="317"/>
    </location>
</feature>
<evidence type="ECO:0000256" key="2">
    <source>
        <dbReference type="ARBA" id="ARBA00022723"/>
    </source>
</evidence>
<protein>
    <recommendedName>
        <fullName evidence="12">THAP-type domain-containing protein</fullName>
    </recommendedName>
</protein>
<keyword evidence="4" id="KW-0862">Zinc</keyword>
<dbReference type="EMBL" id="JBAMIC010000024">
    <property type="protein sequence ID" value="KAK7090844.1"/>
    <property type="molecule type" value="Genomic_DNA"/>
</dbReference>
<comment type="cofactor">
    <cofactor evidence="1">
        <name>a divalent metal cation</name>
        <dbReference type="ChEBI" id="CHEBI:60240"/>
    </cofactor>
</comment>
<evidence type="ECO:0000256" key="3">
    <source>
        <dbReference type="ARBA" id="ARBA00022771"/>
    </source>
</evidence>
<dbReference type="SUPFAM" id="SSF57716">
    <property type="entry name" value="Glucocorticoid receptor-like (DNA-binding domain)"/>
    <property type="match status" value="1"/>
</dbReference>
<dbReference type="Pfam" id="PF05485">
    <property type="entry name" value="THAP"/>
    <property type="match status" value="1"/>
</dbReference>
<feature type="compositionally biased region" description="Polar residues" evidence="6">
    <location>
        <begin position="135"/>
        <end position="148"/>
    </location>
</feature>
<dbReference type="PANTHER" id="PTHR23080">
    <property type="entry name" value="THAP DOMAIN PROTEIN"/>
    <property type="match status" value="1"/>
</dbReference>
<dbReference type="InterPro" id="IPR006612">
    <property type="entry name" value="THAP_Znf"/>
</dbReference>
<dbReference type="InterPro" id="IPR027805">
    <property type="entry name" value="Transposase_HTH_dom"/>
</dbReference>
<dbReference type="Pfam" id="PF13613">
    <property type="entry name" value="HTH_Tnp_4"/>
    <property type="match status" value="1"/>
</dbReference>
<evidence type="ECO:0000313" key="11">
    <source>
        <dbReference type="Proteomes" id="UP001374579"/>
    </source>
</evidence>
<evidence type="ECO:0000259" key="7">
    <source>
        <dbReference type="Pfam" id="PF05485"/>
    </source>
</evidence>
<sequence>MRVTSLETRNKLGKPLVMPVKRCSWGKCNSDARYPEKLHGVVFIPFVKPGKHNYHLDRCLRWIKACGRPHTQLSVDKLKPWTYVCSKHFVDGKPTEENPDPLPAADGSHPKTRKLLGRHDLPNSLTAPKRRNCSKGYTDQASVVNQLAQLGDGETGRPPIAHPGDGETGRPPIAQPGDGETGRPPIAQPGDGETGRPPIAQPGDGETGRPPIAQPGDGETGRPPIAQPGDGETGRPPIAQPGDGETGRPPIAQPGDGETGRPPIAQPGDGETGRPPIAQPGDGETGRPPIAQPGDGETGRPPIAHPGDGETGRPPIKCGNCGHVVQLSPEEEQMVVSRAFVSQMLRSDKSCFHYTGVPSVELLKFIFNWVKEAGDTVKNWGGKHKLFAGRVNGKGRHGYKMTKFECMILTLVRIRKGFDMEHLSFLYGISQAQVSRIFTTWVNVLNQCFAPLLLWPRKELCKKNLPEAFENYPTTRCVIDCTELRIEKPFRPRAQRLTWSNYKHGNTSKLLVAVLPSGAIIFKSKLYVGSISDKEIVKRCGFLEKLEQGDDVMADRGFNIRELLLQKKATLNIPSFSKGRPLSSKAVQRSRKIASVRIHVERAIGRMKTFKQISGIIPMKIRFLLNQIVTIVSVLCNLQARLC</sequence>
<dbReference type="InterPro" id="IPR027806">
    <property type="entry name" value="HARBI1_dom"/>
</dbReference>
<keyword evidence="2" id="KW-0479">Metal-binding</keyword>
<reference evidence="10 11" key="1">
    <citation type="submission" date="2024-02" db="EMBL/GenBank/DDBJ databases">
        <title>Chromosome-scale genome assembly of the rough periwinkle Littorina saxatilis.</title>
        <authorList>
            <person name="De Jode A."/>
            <person name="Faria R."/>
            <person name="Formenti G."/>
            <person name="Sims Y."/>
            <person name="Smith T.P."/>
            <person name="Tracey A."/>
            <person name="Wood J.M.D."/>
            <person name="Zagrodzka Z.B."/>
            <person name="Johannesson K."/>
            <person name="Butlin R.K."/>
            <person name="Leder E.H."/>
        </authorList>
    </citation>
    <scope>NUCLEOTIDE SEQUENCE [LARGE SCALE GENOMIC DNA]</scope>
    <source>
        <strain evidence="10">Snail1</strain>
        <tissue evidence="10">Muscle</tissue>
    </source>
</reference>
<dbReference type="Pfam" id="PF13359">
    <property type="entry name" value="DDE_Tnp_4"/>
    <property type="match status" value="1"/>
</dbReference>
<dbReference type="GO" id="GO:0003677">
    <property type="term" value="F:DNA binding"/>
    <property type="evidence" value="ECO:0007669"/>
    <property type="project" value="UniProtKB-KW"/>
</dbReference>
<name>A0AAN9G0X8_9CAEN</name>
<evidence type="ECO:0000259" key="8">
    <source>
        <dbReference type="Pfam" id="PF13359"/>
    </source>
</evidence>
<keyword evidence="5" id="KW-0238">DNA-binding</keyword>